<protein>
    <submittedName>
        <fullName evidence="2">Uncharacterized protein</fullName>
    </submittedName>
</protein>
<proteinExistence type="predicted"/>
<reference evidence="3" key="3">
    <citation type="journal article" date="2010" name="Genome Res.">
        <title>Population genomic sequencing of Coccidioides fungi reveals recent hybridization and transposon control.</title>
        <authorList>
            <person name="Neafsey D.E."/>
            <person name="Barker B.M."/>
            <person name="Sharpton T.J."/>
            <person name="Stajich J.E."/>
            <person name="Park D.J."/>
            <person name="Whiston E."/>
            <person name="Hung C.-Y."/>
            <person name="McMahan C."/>
            <person name="White J."/>
            <person name="Sykes S."/>
            <person name="Heiman D."/>
            <person name="Young S."/>
            <person name="Zeng Q."/>
            <person name="Abouelleil A."/>
            <person name="Aftuck L."/>
            <person name="Bessette D."/>
            <person name="Brown A."/>
            <person name="FitzGerald M."/>
            <person name="Lui A."/>
            <person name="Macdonald J.P."/>
            <person name="Priest M."/>
            <person name="Orbach M.J."/>
            <person name="Galgiani J.N."/>
            <person name="Kirkland T.N."/>
            <person name="Cole G.T."/>
            <person name="Birren B.W."/>
            <person name="Henn M.R."/>
            <person name="Taylor J.W."/>
            <person name="Rounsley S.D."/>
        </authorList>
    </citation>
    <scope>NUCLEOTIDE SEQUENCE [LARGE SCALE GENOMIC DNA]</scope>
    <source>
        <strain evidence="3">RMSCC 3488</strain>
    </source>
</reference>
<feature type="compositionally biased region" description="Basic and acidic residues" evidence="1">
    <location>
        <begin position="30"/>
        <end position="42"/>
    </location>
</feature>
<sequence>MRWKTIGSLLVSTDCRARESLHSNSPVGRQSDRYKIKGRDFFSKGSRLRPPRRGSDGRREQNTLTIPNLFSGWSLREVVSGRMLETPNHQQSQPSKNHPVAKFRPCFPPHHPYLFSNWSQVHIGRI</sequence>
<feature type="region of interest" description="Disordered" evidence="1">
    <location>
        <begin position="19"/>
        <end position="62"/>
    </location>
</feature>
<reference evidence="3" key="2">
    <citation type="journal article" date="2009" name="Genome Res.">
        <title>Comparative genomic analyses of the human fungal pathogens Coccidioides and their relatives.</title>
        <authorList>
            <person name="Sharpton T.J."/>
            <person name="Stajich J.E."/>
            <person name="Rounsley S.D."/>
            <person name="Gardner M.J."/>
            <person name="Wortman J.R."/>
            <person name="Jordar V.S."/>
            <person name="Maiti R."/>
            <person name="Kodira C.D."/>
            <person name="Neafsey D.E."/>
            <person name="Zeng Q."/>
            <person name="Hung C.-Y."/>
            <person name="McMahan C."/>
            <person name="Muszewska A."/>
            <person name="Grynberg M."/>
            <person name="Mandel M.A."/>
            <person name="Kellner E.M."/>
            <person name="Barker B.M."/>
            <person name="Galgiani J.N."/>
            <person name="Orbach M.J."/>
            <person name="Kirkland T.N."/>
            <person name="Cole G.T."/>
            <person name="Henn M.R."/>
            <person name="Birren B.W."/>
            <person name="Taylor J.W."/>
        </authorList>
    </citation>
    <scope>NUCLEOTIDE SEQUENCE [LARGE SCALE GENOMIC DNA]</scope>
    <source>
        <strain evidence="3">RMSCC 3488</strain>
    </source>
</reference>
<organism evidence="2 3">
    <name type="scientific">Coccidioides posadasii RMSCC 3488</name>
    <dbReference type="NCBI Taxonomy" id="454284"/>
    <lineage>
        <taxon>Eukaryota</taxon>
        <taxon>Fungi</taxon>
        <taxon>Dikarya</taxon>
        <taxon>Ascomycota</taxon>
        <taxon>Pezizomycotina</taxon>
        <taxon>Eurotiomycetes</taxon>
        <taxon>Eurotiomycetidae</taxon>
        <taxon>Onygenales</taxon>
        <taxon>Onygenaceae</taxon>
        <taxon>Coccidioides</taxon>
    </lineage>
</organism>
<name>A0A0J6FMC4_COCPO</name>
<evidence type="ECO:0000256" key="1">
    <source>
        <dbReference type="SAM" id="MobiDB-lite"/>
    </source>
</evidence>
<accession>A0A0J6FMC4</accession>
<gene>
    <name evidence="2" type="ORF">CPAG_07840</name>
</gene>
<dbReference type="AlphaFoldDB" id="A0A0J6FMC4"/>
<reference evidence="2 3" key="1">
    <citation type="submission" date="2007-06" db="EMBL/GenBank/DDBJ databases">
        <title>The Genome Sequence of Coccidioides posadasii RMSCC_3488.</title>
        <authorList>
            <consortium name="Coccidioides Genome Resources Consortium"/>
            <consortium name="The Broad Institute Genome Sequencing Platform"/>
            <person name="Henn M.R."/>
            <person name="Sykes S."/>
            <person name="Young S."/>
            <person name="Jaffe D."/>
            <person name="Berlin A."/>
            <person name="Alvarez P."/>
            <person name="Butler J."/>
            <person name="Gnerre S."/>
            <person name="Grabherr M."/>
            <person name="Mauceli E."/>
            <person name="Brockman W."/>
            <person name="Kodira C."/>
            <person name="Alvarado L."/>
            <person name="Zeng Q."/>
            <person name="Crawford M."/>
            <person name="Antoine C."/>
            <person name="Devon K."/>
            <person name="Galgiani J."/>
            <person name="Orsborn K."/>
            <person name="Lewis M.L."/>
            <person name="Nusbaum C."/>
            <person name="Galagan J."/>
            <person name="Birren B."/>
        </authorList>
    </citation>
    <scope>NUCLEOTIDE SEQUENCE [LARGE SCALE GENOMIC DNA]</scope>
    <source>
        <strain evidence="2 3">RMSCC 3488</strain>
    </source>
</reference>
<dbReference type="Proteomes" id="UP000054567">
    <property type="component" value="Unassembled WGS sequence"/>
</dbReference>
<dbReference type="EMBL" id="DS268113">
    <property type="protein sequence ID" value="KMM71533.1"/>
    <property type="molecule type" value="Genomic_DNA"/>
</dbReference>
<evidence type="ECO:0000313" key="3">
    <source>
        <dbReference type="Proteomes" id="UP000054567"/>
    </source>
</evidence>
<dbReference type="VEuPathDB" id="FungiDB:CPAG_07840"/>
<evidence type="ECO:0000313" key="2">
    <source>
        <dbReference type="EMBL" id="KMM71533.1"/>
    </source>
</evidence>